<organism evidence="1 2">
    <name type="scientific">Cryphonectria parasitica (strain ATCC 38755 / EP155)</name>
    <dbReference type="NCBI Taxonomy" id="660469"/>
    <lineage>
        <taxon>Eukaryota</taxon>
        <taxon>Fungi</taxon>
        <taxon>Dikarya</taxon>
        <taxon>Ascomycota</taxon>
        <taxon>Pezizomycotina</taxon>
        <taxon>Sordariomycetes</taxon>
        <taxon>Sordariomycetidae</taxon>
        <taxon>Diaporthales</taxon>
        <taxon>Cryphonectriaceae</taxon>
        <taxon>Cryphonectria-Endothia species complex</taxon>
        <taxon>Cryphonectria</taxon>
    </lineage>
</organism>
<dbReference type="Pfam" id="PF11917">
    <property type="entry name" value="DUF3435"/>
    <property type="match status" value="1"/>
</dbReference>
<protein>
    <submittedName>
        <fullName evidence="1">Uncharacterized protein</fullName>
    </submittedName>
</protein>
<dbReference type="PANTHER" id="PTHR37535:SF4">
    <property type="entry name" value="FLUG DOMAIN-CONTAINING PROTEIN"/>
    <property type="match status" value="1"/>
</dbReference>
<keyword evidence="2" id="KW-1185">Reference proteome</keyword>
<dbReference type="EMBL" id="MU032345">
    <property type="protein sequence ID" value="KAF3768192.1"/>
    <property type="molecule type" value="Genomic_DNA"/>
</dbReference>
<name>A0A9P4Y8A2_CRYP1</name>
<dbReference type="RefSeq" id="XP_040779153.1">
    <property type="nucleotide sequence ID" value="XM_040921190.1"/>
</dbReference>
<dbReference type="GeneID" id="63838319"/>
<gene>
    <name evidence="1" type="ORF">M406DRAFT_336858</name>
</gene>
<proteinExistence type="predicted"/>
<comment type="caution">
    <text evidence="1">The sequence shown here is derived from an EMBL/GenBank/DDBJ whole genome shotgun (WGS) entry which is preliminary data.</text>
</comment>
<dbReference type="AlphaFoldDB" id="A0A9P4Y8A2"/>
<accession>A0A9P4Y8A2</accession>
<dbReference type="Proteomes" id="UP000803844">
    <property type="component" value="Unassembled WGS sequence"/>
</dbReference>
<evidence type="ECO:0000313" key="2">
    <source>
        <dbReference type="Proteomes" id="UP000803844"/>
    </source>
</evidence>
<evidence type="ECO:0000313" key="1">
    <source>
        <dbReference type="EMBL" id="KAF3768192.1"/>
    </source>
</evidence>
<reference evidence="1" key="1">
    <citation type="journal article" date="2020" name="Phytopathology">
        <title>Genome sequence of the chestnut blight fungus Cryphonectria parasitica EP155: A fundamental resource for an archetypical invasive plant pathogen.</title>
        <authorList>
            <person name="Crouch J.A."/>
            <person name="Dawe A."/>
            <person name="Aerts A."/>
            <person name="Barry K."/>
            <person name="Churchill A.C.L."/>
            <person name="Grimwood J."/>
            <person name="Hillman B."/>
            <person name="Milgroom M.G."/>
            <person name="Pangilinan J."/>
            <person name="Smith M."/>
            <person name="Salamov A."/>
            <person name="Schmutz J."/>
            <person name="Yadav J."/>
            <person name="Grigoriev I.V."/>
            <person name="Nuss D."/>
        </authorList>
    </citation>
    <scope>NUCLEOTIDE SEQUENCE</scope>
    <source>
        <strain evidence="1">EP155</strain>
    </source>
</reference>
<sequence length="635" mass="72818">MAAVFGWRVSPFSGASTASGAVTASIILMAPCRPSQPLAKDGQHHHADFIERFTQRQTATRIAKQPETLTAAQHAALREQLKDVHFLIPEYADNTKINIAGMLRKWKTYCESVKLTGHWRDVMKEADRAMAMDFLYYLCETYRIKSWGTSWEYFRQYKQLYASVTGHYMDRNDSKEILKDVADSGDLLALLTFNIAYDTGIFSGAKHRIQLAGCYLGLAFTGARPAEFVDGERKSGKDRCLEELFPRRAMGASGEDKEKAPDENSELLEELLAQEHIIRGRSKALCYEDILLIVVRHPDTGKDVLAISIKFIYHKGVDNKPKPTIFFFTPTRKLIFCLISIIISLAVHDNAFAASNLISARQVFQVKNQEPVKCTPLRWKDEWLKRPVFRRCNNSFLKNEPDDSVASKYQPLQYYKLRDDMAQQSLDSGCEKVIEPKAWRRGAANSANGSQYRIKGTKNEERIRELIRLIATKKAQRDKTIRREYRAHHFHNRPTWDIERQANGGEEEVYVEPTFDLPIPEHAQLAKILCNQLDDLSPSELLEYCIQAVESMICLCGKREIAKPKRILYKALADIMVKEESPGPDSFLLVMHKKQCLRCIGNENLFYDKRIFTYSRILVMWNHFDAKHAKQLSST</sequence>
<dbReference type="PANTHER" id="PTHR37535">
    <property type="entry name" value="FLUG DOMAIN PROTEIN"/>
    <property type="match status" value="1"/>
</dbReference>
<dbReference type="InterPro" id="IPR021842">
    <property type="entry name" value="DUF3435"/>
</dbReference>
<dbReference type="OrthoDB" id="5202125at2759"/>